<sequence>MDHPFVQDRPAM</sequence>
<organism evidence="1">
    <name type="scientific">Arundo donax</name>
    <name type="common">Giant reed</name>
    <name type="synonym">Donax arundinaceus</name>
    <dbReference type="NCBI Taxonomy" id="35708"/>
    <lineage>
        <taxon>Eukaryota</taxon>
        <taxon>Viridiplantae</taxon>
        <taxon>Streptophyta</taxon>
        <taxon>Embryophyta</taxon>
        <taxon>Tracheophyta</taxon>
        <taxon>Spermatophyta</taxon>
        <taxon>Magnoliopsida</taxon>
        <taxon>Liliopsida</taxon>
        <taxon>Poales</taxon>
        <taxon>Poaceae</taxon>
        <taxon>PACMAD clade</taxon>
        <taxon>Arundinoideae</taxon>
        <taxon>Arundineae</taxon>
        <taxon>Arundo</taxon>
    </lineage>
</organism>
<reference evidence="1" key="2">
    <citation type="journal article" date="2015" name="Data Brief">
        <title>Shoot transcriptome of the giant reed, Arundo donax.</title>
        <authorList>
            <person name="Barrero R.A."/>
            <person name="Guerrero F.D."/>
            <person name="Moolhuijzen P."/>
            <person name="Goolsby J.A."/>
            <person name="Tidwell J."/>
            <person name="Bellgard S.E."/>
            <person name="Bellgard M.I."/>
        </authorList>
    </citation>
    <scope>NUCLEOTIDE SEQUENCE</scope>
    <source>
        <tissue evidence="1">Shoot tissue taken approximately 20 cm above the soil surface</tissue>
    </source>
</reference>
<accession>A0A0A9AJJ7</accession>
<reference evidence="1" key="1">
    <citation type="submission" date="2014-09" db="EMBL/GenBank/DDBJ databases">
        <authorList>
            <person name="Magalhaes I.L.F."/>
            <person name="Oliveira U."/>
            <person name="Santos F.R."/>
            <person name="Vidigal T.H.D.A."/>
            <person name="Brescovit A.D."/>
            <person name="Santos A.J."/>
        </authorList>
    </citation>
    <scope>NUCLEOTIDE SEQUENCE</scope>
    <source>
        <tissue evidence="1">Shoot tissue taken approximately 20 cm above the soil surface</tissue>
    </source>
</reference>
<proteinExistence type="predicted"/>
<name>A0A0A9AJJ7_ARUDO</name>
<dbReference type="EMBL" id="GBRH01246554">
    <property type="protein sequence ID" value="JAD51341.1"/>
    <property type="molecule type" value="Transcribed_RNA"/>
</dbReference>
<protein>
    <submittedName>
        <fullName evidence="1">Uncharacterized protein</fullName>
    </submittedName>
</protein>
<evidence type="ECO:0000313" key="1">
    <source>
        <dbReference type="EMBL" id="JAD51341.1"/>
    </source>
</evidence>